<reference evidence="1" key="1">
    <citation type="submission" date="2022-08" db="EMBL/GenBank/DDBJ databases">
        <title>Genome Sequence of Fusarium decemcellulare.</title>
        <authorList>
            <person name="Buettner E."/>
        </authorList>
    </citation>
    <scope>NUCLEOTIDE SEQUENCE</scope>
    <source>
        <strain evidence="1">Babe19</strain>
    </source>
</reference>
<sequence length="117" mass="13218">MATEKRAGDRDLQIESTDQGLDHLKDVDLHDKVLANDALEATAQEHSFGVIQGFKTYKRAAFWSIRKSLAQRSQTAALTLPSHLDDCHHGGLRCHPLELLLRIPTIQRKVRRVARRG</sequence>
<dbReference type="Proteomes" id="UP001148629">
    <property type="component" value="Unassembled WGS sequence"/>
</dbReference>
<evidence type="ECO:0000313" key="2">
    <source>
        <dbReference type="Proteomes" id="UP001148629"/>
    </source>
</evidence>
<proteinExistence type="predicted"/>
<gene>
    <name evidence="1" type="ORF">NM208_g7169</name>
</gene>
<comment type="caution">
    <text evidence="1">The sequence shown here is derived from an EMBL/GenBank/DDBJ whole genome shotgun (WGS) entry which is preliminary data.</text>
</comment>
<evidence type="ECO:0000313" key="1">
    <source>
        <dbReference type="EMBL" id="KAJ3535346.1"/>
    </source>
</evidence>
<accession>A0ACC1SAE3</accession>
<dbReference type="EMBL" id="JANRMS010000717">
    <property type="protein sequence ID" value="KAJ3535346.1"/>
    <property type="molecule type" value="Genomic_DNA"/>
</dbReference>
<organism evidence="1 2">
    <name type="scientific">Fusarium decemcellulare</name>
    <dbReference type="NCBI Taxonomy" id="57161"/>
    <lineage>
        <taxon>Eukaryota</taxon>
        <taxon>Fungi</taxon>
        <taxon>Dikarya</taxon>
        <taxon>Ascomycota</taxon>
        <taxon>Pezizomycotina</taxon>
        <taxon>Sordariomycetes</taxon>
        <taxon>Hypocreomycetidae</taxon>
        <taxon>Hypocreales</taxon>
        <taxon>Nectriaceae</taxon>
        <taxon>Fusarium</taxon>
        <taxon>Fusarium decemcellulare species complex</taxon>
    </lineage>
</organism>
<protein>
    <submittedName>
        <fullName evidence="1">Uncharacterized protein</fullName>
    </submittedName>
</protein>
<name>A0ACC1SAE3_9HYPO</name>
<keyword evidence="2" id="KW-1185">Reference proteome</keyword>